<keyword evidence="4" id="KW-1185">Reference proteome</keyword>
<protein>
    <submittedName>
        <fullName evidence="3">Amidase AmiD</fullName>
        <ecNumber evidence="3">3.5.1.4</ecNumber>
    </submittedName>
</protein>
<dbReference type="EC" id="3.5.1.4" evidence="3"/>
<accession>A0A509EH85</accession>
<dbReference type="SUPFAM" id="SSF75304">
    <property type="entry name" value="Amidase signature (AS) enzymes"/>
    <property type="match status" value="1"/>
</dbReference>
<evidence type="ECO:0000256" key="1">
    <source>
        <dbReference type="ARBA" id="ARBA00009199"/>
    </source>
</evidence>
<evidence type="ECO:0000313" key="4">
    <source>
        <dbReference type="Proteomes" id="UP000410984"/>
    </source>
</evidence>
<dbReference type="Proteomes" id="UP000410984">
    <property type="component" value="Unassembled WGS sequence"/>
</dbReference>
<organism evidence="3 4">
    <name type="scientific">Methylobacterium symbioticum</name>
    <dbReference type="NCBI Taxonomy" id="2584084"/>
    <lineage>
        <taxon>Bacteria</taxon>
        <taxon>Pseudomonadati</taxon>
        <taxon>Pseudomonadota</taxon>
        <taxon>Alphaproteobacteria</taxon>
        <taxon>Hyphomicrobiales</taxon>
        <taxon>Methylobacteriaceae</taxon>
        <taxon>Methylobacterium</taxon>
    </lineage>
</organism>
<evidence type="ECO:0000259" key="2">
    <source>
        <dbReference type="Pfam" id="PF01425"/>
    </source>
</evidence>
<dbReference type="InterPro" id="IPR036928">
    <property type="entry name" value="AS_sf"/>
</dbReference>
<dbReference type="GO" id="GO:0004040">
    <property type="term" value="F:amidase activity"/>
    <property type="evidence" value="ECO:0007669"/>
    <property type="project" value="UniProtKB-EC"/>
</dbReference>
<sequence>MHALGLVEAVQAIRAGRLAPEDYAAALHARARQLDPVLRAFTVLAEPGAPADGPLGGIPVAVKDIVATRGLPTANGSPIYADNVPEADAWVVARLRDLGASILGKTVTTEFAWRHSGPTHNPWRLGHTPGGSSSGSAAAVAAGLAPLALGSQTFGSVIRPAAFCGVVGLKPSYGAIPRTGVHPLAQSLDHVGLFTRSVADAAFALALLAGASEADPHGQPLPPFRIDPERGVEPLATPRLARVRIGPWDQAEPAALACLDAAAERFRAAGARVEDLTLPAPFAGAAEAARTILACEASDIYAPLVASHPDKVSAPLRDLVQEGADIPAVRYIAARTLQAELRAGFGAALAGFDALLTLPAPGPAPEGLAYTGDPSFCVPLTYLGVPCITLPAGDAEGLPLGIQLVAPYRNDLRLLRIARWCEAVLDRPLRFPTL</sequence>
<dbReference type="PANTHER" id="PTHR11895">
    <property type="entry name" value="TRANSAMIDASE"/>
    <property type="match status" value="1"/>
</dbReference>
<dbReference type="OrthoDB" id="9777859at2"/>
<evidence type="ECO:0000313" key="3">
    <source>
        <dbReference type="EMBL" id="VUD73737.1"/>
    </source>
</evidence>
<dbReference type="PANTHER" id="PTHR11895:SF7">
    <property type="entry name" value="GLUTAMYL-TRNA(GLN) AMIDOTRANSFERASE SUBUNIT A, MITOCHONDRIAL"/>
    <property type="match status" value="1"/>
</dbReference>
<dbReference type="AlphaFoldDB" id="A0A509EH85"/>
<feature type="domain" description="Amidase" evidence="2">
    <location>
        <begin position="50"/>
        <end position="415"/>
    </location>
</feature>
<keyword evidence="3" id="KW-0378">Hydrolase</keyword>
<reference evidence="3 4" key="1">
    <citation type="submission" date="2019-06" db="EMBL/GenBank/DDBJ databases">
        <authorList>
            <person name="Rodrigo-Torres L."/>
            <person name="Arahal R. D."/>
            <person name="Lucena T."/>
        </authorList>
    </citation>
    <scope>NUCLEOTIDE SEQUENCE [LARGE SCALE GENOMIC DNA]</scope>
    <source>
        <strain evidence="3 4">SB0023/3</strain>
    </source>
</reference>
<dbReference type="EMBL" id="CABFPH010000083">
    <property type="protein sequence ID" value="VUD73737.1"/>
    <property type="molecule type" value="Genomic_DNA"/>
</dbReference>
<dbReference type="InterPro" id="IPR023631">
    <property type="entry name" value="Amidase_dom"/>
</dbReference>
<dbReference type="Gene3D" id="3.90.1300.10">
    <property type="entry name" value="Amidase signature (AS) domain"/>
    <property type="match status" value="1"/>
</dbReference>
<comment type="similarity">
    <text evidence="1">Belongs to the amidase family.</text>
</comment>
<dbReference type="Pfam" id="PF01425">
    <property type="entry name" value="Amidase"/>
    <property type="match status" value="1"/>
</dbReference>
<name>A0A509EH85_9HYPH</name>
<dbReference type="RefSeq" id="WP_142584965.1">
    <property type="nucleotide sequence ID" value="NZ_CABFPH010000083.1"/>
</dbReference>
<gene>
    <name evidence="3" type="primary">amiD_2</name>
    <name evidence="3" type="ORF">MET9862_04357</name>
</gene>
<dbReference type="InterPro" id="IPR000120">
    <property type="entry name" value="Amidase"/>
</dbReference>
<proteinExistence type="inferred from homology"/>